<accession>A0A450TJ03</accession>
<reference evidence="2" key="1">
    <citation type="submission" date="2019-02" db="EMBL/GenBank/DDBJ databases">
        <authorList>
            <person name="Gruber-Vodicka R. H."/>
            <person name="Seah K. B. B."/>
        </authorList>
    </citation>
    <scope>NUCLEOTIDE SEQUENCE</scope>
    <source>
        <strain evidence="1">BECK_DK161</strain>
        <strain evidence="2">BECK_DK47</strain>
    </source>
</reference>
<name>A0A450TJ03_9GAMM</name>
<dbReference type="Pfam" id="PF05973">
    <property type="entry name" value="Gp49"/>
    <property type="match status" value="1"/>
</dbReference>
<proteinExistence type="predicted"/>
<gene>
    <name evidence="2" type="ORF">BECKDK2373B_GA0170837_11885</name>
    <name evidence="1" type="ORF">BECKDK2373C_GA0170839_104328</name>
</gene>
<evidence type="ECO:0000313" key="1">
    <source>
        <dbReference type="EMBL" id="VFJ54499.1"/>
    </source>
</evidence>
<evidence type="ECO:0000313" key="2">
    <source>
        <dbReference type="EMBL" id="VFJ67250.1"/>
    </source>
</evidence>
<dbReference type="AlphaFoldDB" id="A0A450TJ03"/>
<protein>
    <submittedName>
        <fullName evidence="2">Uncharacterized protein</fullName>
    </submittedName>
</protein>
<dbReference type="EMBL" id="CAADEX010000188">
    <property type="protein sequence ID" value="VFJ67250.1"/>
    <property type="molecule type" value="Genomic_DNA"/>
</dbReference>
<dbReference type="EMBL" id="CAADEY010000043">
    <property type="protein sequence ID" value="VFJ54499.1"/>
    <property type="molecule type" value="Genomic_DNA"/>
</dbReference>
<organism evidence="2">
    <name type="scientific">Candidatus Kentrum sp. DK</name>
    <dbReference type="NCBI Taxonomy" id="2126562"/>
    <lineage>
        <taxon>Bacteria</taxon>
        <taxon>Pseudomonadati</taxon>
        <taxon>Pseudomonadota</taxon>
        <taxon>Gammaproteobacteria</taxon>
        <taxon>Candidatus Kentrum</taxon>
    </lineage>
</organism>
<sequence>MSNEKPIFWVGASYKDLLSFPVGVKQEAGYQLHRIQNGLEPENFKPVSTIGAGVKEIRIKEEPYAKVWIVLASKAKTGEKAEFTGSK</sequence>
<dbReference type="InterPro" id="IPR009241">
    <property type="entry name" value="HigB-like"/>
</dbReference>